<organism evidence="2 3">
    <name type="scientific">Phellinidium pouzarii</name>
    <dbReference type="NCBI Taxonomy" id="167371"/>
    <lineage>
        <taxon>Eukaryota</taxon>
        <taxon>Fungi</taxon>
        <taxon>Dikarya</taxon>
        <taxon>Basidiomycota</taxon>
        <taxon>Agaricomycotina</taxon>
        <taxon>Agaricomycetes</taxon>
        <taxon>Hymenochaetales</taxon>
        <taxon>Hymenochaetaceae</taxon>
        <taxon>Phellinidium</taxon>
    </lineage>
</organism>
<reference evidence="2 3" key="1">
    <citation type="submission" date="2019-02" db="EMBL/GenBank/DDBJ databases">
        <title>Genome sequencing of the rare red list fungi Phellinidium pouzarii.</title>
        <authorList>
            <person name="Buettner E."/>
            <person name="Kellner H."/>
        </authorList>
    </citation>
    <scope>NUCLEOTIDE SEQUENCE [LARGE SCALE GENOMIC DNA]</scope>
    <source>
        <strain evidence="2 3">DSM 108285</strain>
    </source>
</reference>
<proteinExistence type="predicted"/>
<comment type="caution">
    <text evidence="2">The sequence shown here is derived from an EMBL/GenBank/DDBJ whole genome shotgun (WGS) entry which is preliminary data.</text>
</comment>
<feature type="compositionally biased region" description="Polar residues" evidence="1">
    <location>
        <begin position="135"/>
        <end position="144"/>
    </location>
</feature>
<dbReference type="Proteomes" id="UP000308199">
    <property type="component" value="Unassembled WGS sequence"/>
</dbReference>
<dbReference type="AlphaFoldDB" id="A0A4V6S1A7"/>
<dbReference type="OrthoDB" id="2351920at2759"/>
<feature type="region of interest" description="Disordered" evidence="1">
    <location>
        <begin position="126"/>
        <end position="197"/>
    </location>
</feature>
<evidence type="ECO:0000313" key="2">
    <source>
        <dbReference type="EMBL" id="THH10353.1"/>
    </source>
</evidence>
<feature type="compositionally biased region" description="Acidic residues" evidence="1">
    <location>
        <begin position="160"/>
        <end position="197"/>
    </location>
</feature>
<feature type="region of interest" description="Disordered" evidence="1">
    <location>
        <begin position="43"/>
        <end position="84"/>
    </location>
</feature>
<sequence length="197" mass="21706">MSDLTFCHLHMTNRDMLVFETFESPSTYLSGELSDEELEIPAHEVPPNPDDSDILPSQVHPSYPYGNPTNLKHPAARPRKPTDHSSRALFADLTYAGGGVNGALRWCDLALDRLLPVDREKEEAARAALARKMASGTSQNNNPAAGQPHVQPAQPGQQLEESDDDVEEESEGIDSVEDDDDDENENSENFEASFDDD</sequence>
<gene>
    <name evidence="2" type="ORF">EW145_g1386</name>
</gene>
<accession>A0A4V6S1A7</accession>
<name>A0A4V6S1A7_9AGAM</name>
<protein>
    <submittedName>
        <fullName evidence="2">Uncharacterized protein</fullName>
    </submittedName>
</protein>
<evidence type="ECO:0000313" key="3">
    <source>
        <dbReference type="Proteomes" id="UP000308199"/>
    </source>
</evidence>
<dbReference type="EMBL" id="SGPK01000038">
    <property type="protein sequence ID" value="THH10353.1"/>
    <property type="molecule type" value="Genomic_DNA"/>
</dbReference>
<evidence type="ECO:0000256" key="1">
    <source>
        <dbReference type="SAM" id="MobiDB-lite"/>
    </source>
</evidence>
<keyword evidence="3" id="KW-1185">Reference proteome</keyword>